<comment type="caution">
    <text evidence="4">The sequence shown here is derived from an EMBL/GenBank/DDBJ whole genome shotgun (WGS) entry which is preliminary data.</text>
</comment>
<sequence length="660" mass="73608">MSLLHEATWRKAGIFDAIMASTKTIHKDSALVFSVAEKWCPKTNSFLFPWGQAGITLEDVKVLLGFSDRGLQYLTTLDPSGKEIKAKLDQECEQIKKETGVKANQVTWAARFMDSGHELEHVAFLASWLGHFVFPSRYYHIFHYHLSIAVHLSRGTRIALAPPVLDHLYKELSHLSDHIRAFNESTSPLTILYMSSLFKLVQVWTWERFRELQPPKPNPMLEGEPRLALWHDLKRRATNVRQILENSTMDSLKLRPYTKPVKNWNVTTVQVTPRICFPESQCSSKENRVVVESSETLTARGDDTSFVHSGCNMNRTSNDGMKIAEVATKRVCEDNGSSKGHCQTEVTSDNDDNLTISGTLMVERRFKKKYSEVENSGGEVSEPLGKRSRLEADNYDSCRFQKLASTRANGEESVLSTETEQRNEETNETGSISGKDMVLSPVDENNSLDPPLGANGGAVEDIALSAPETRQNCDDELDVNGSNGEKETMVDDGCKEPECLLHEDGAIAGDKASSDEKLCTEAENMVMSPSDESNIHITAGDGTQGQDCLLHEETLKSNEQLENLEKRNNDVDEGDNAMGGEKASSKEKEDDVAGDDDVIQEKLAVEEPAIASDDNTQSFEKIKVLMMSLEERIVKAQKNVAWLKERKAMKQKIIASARLS</sequence>
<accession>A0A6D2K801</accession>
<dbReference type="InterPro" id="IPR044824">
    <property type="entry name" value="MAIN-like"/>
</dbReference>
<dbReference type="GO" id="GO:0010073">
    <property type="term" value="P:meristem maintenance"/>
    <property type="evidence" value="ECO:0007669"/>
    <property type="project" value="InterPro"/>
</dbReference>
<keyword evidence="1" id="KW-0175">Coiled coil</keyword>
<protein>
    <recommendedName>
        <fullName evidence="3">Aminotransferase-like plant mobile domain-containing protein</fullName>
    </recommendedName>
</protein>
<feature type="coiled-coil region" evidence="1">
    <location>
        <begin position="619"/>
        <end position="646"/>
    </location>
</feature>
<reference evidence="4" key="1">
    <citation type="submission" date="2020-01" db="EMBL/GenBank/DDBJ databases">
        <authorList>
            <person name="Mishra B."/>
        </authorList>
    </citation>
    <scope>NUCLEOTIDE SEQUENCE [LARGE SCALE GENOMIC DNA]</scope>
</reference>
<evidence type="ECO:0000313" key="4">
    <source>
        <dbReference type="EMBL" id="CAA7044397.1"/>
    </source>
</evidence>
<feature type="region of interest" description="Disordered" evidence="2">
    <location>
        <begin position="406"/>
        <end position="445"/>
    </location>
</feature>
<dbReference type="OrthoDB" id="1572276at2759"/>
<feature type="domain" description="Aminotransferase-like plant mobile" evidence="3">
    <location>
        <begin position="13"/>
        <end position="277"/>
    </location>
</feature>
<gene>
    <name evidence="4" type="ORF">MERR_LOCUS31632</name>
</gene>
<proteinExistence type="predicted"/>
<evidence type="ECO:0000256" key="1">
    <source>
        <dbReference type="SAM" id="Coils"/>
    </source>
</evidence>
<dbReference type="AlphaFoldDB" id="A0A6D2K801"/>
<dbReference type="PANTHER" id="PTHR46033:SF73">
    <property type="entry name" value="AMINOTRANSFERASE-LIKE, MOBILE DOMAIN PROTEIN-RELATED"/>
    <property type="match status" value="1"/>
</dbReference>
<evidence type="ECO:0000259" key="3">
    <source>
        <dbReference type="Pfam" id="PF10536"/>
    </source>
</evidence>
<dbReference type="EMBL" id="CACVBM020001297">
    <property type="protein sequence ID" value="CAA7044397.1"/>
    <property type="molecule type" value="Genomic_DNA"/>
</dbReference>
<feature type="region of interest" description="Disordered" evidence="2">
    <location>
        <begin position="558"/>
        <end position="594"/>
    </location>
</feature>
<dbReference type="InterPro" id="IPR019557">
    <property type="entry name" value="AminoTfrase-like_pln_mobile"/>
</dbReference>
<dbReference type="PANTHER" id="PTHR46033">
    <property type="entry name" value="PROTEIN MAIN-LIKE 2"/>
    <property type="match status" value="1"/>
</dbReference>
<keyword evidence="5" id="KW-1185">Reference proteome</keyword>
<feature type="region of interest" description="Disordered" evidence="2">
    <location>
        <begin position="472"/>
        <end position="491"/>
    </location>
</feature>
<name>A0A6D2K801_9BRAS</name>
<dbReference type="Pfam" id="PF10536">
    <property type="entry name" value="PMD"/>
    <property type="match status" value="1"/>
</dbReference>
<dbReference type="Proteomes" id="UP000467841">
    <property type="component" value="Unassembled WGS sequence"/>
</dbReference>
<evidence type="ECO:0000256" key="2">
    <source>
        <dbReference type="SAM" id="MobiDB-lite"/>
    </source>
</evidence>
<organism evidence="4 5">
    <name type="scientific">Microthlaspi erraticum</name>
    <dbReference type="NCBI Taxonomy" id="1685480"/>
    <lineage>
        <taxon>Eukaryota</taxon>
        <taxon>Viridiplantae</taxon>
        <taxon>Streptophyta</taxon>
        <taxon>Embryophyta</taxon>
        <taxon>Tracheophyta</taxon>
        <taxon>Spermatophyta</taxon>
        <taxon>Magnoliopsida</taxon>
        <taxon>eudicotyledons</taxon>
        <taxon>Gunneridae</taxon>
        <taxon>Pentapetalae</taxon>
        <taxon>rosids</taxon>
        <taxon>malvids</taxon>
        <taxon>Brassicales</taxon>
        <taxon>Brassicaceae</taxon>
        <taxon>Coluteocarpeae</taxon>
        <taxon>Microthlaspi</taxon>
    </lineage>
</organism>
<evidence type="ECO:0000313" key="5">
    <source>
        <dbReference type="Proteomes" id="UP000467841"/>
    </source>
</evidence>